<keyword evidence="1" id="KW-1133">Transmembrane helix</keyword>
<dbReference type="RefSeq" id="WP_143848526.1">
    <property type="nucleotide sequence ID" value="NZ_VLXZ01000005.1"/>
</dbReference>
<feature type="transmembrane region" description="Helical" evidence="1">
    <location>
        <begin position="158"/>
        <end position="179"/>
    </location>
</feature>
<keyword evidence="1" id="KW-0472">Membrane</keyword>
<reference evidence="2 3" key="1">
    <citation type="submission" date="2019-07" db="EMBL/GenBank/DDBJ databases">
        <authorList>
            <person name="Park Y.J."/>
            <person name="Jeong S.E."/>
            <person name="Jung H.S."/>
        </authorList>
    </citation>
    <scope>NUCLEOTIDE SEQUENCE [LARGE SCALE GENOMIC DNA]</scope>
    <source>
        <strain evidence="3">P16(2019)</strain>
    </source>
</reference>
<evidence type="ECO:0000256" key="1">
    <source>
        <dbReference type="SAM" id="Phobius"/>
    </source>
</evidence>
<dbReference type="Proteomes" id="UP000318521">
    <property type="component" value="Unassembled WGS sequence"/>
</dbReference>
<accession>A0A553ZYV9</accession>
<feature type="transmembrane region" description="Helical" evidence="1">
    <location>
        <begin position="186"/>
        <end position="206"/>
    </location>
</feature>
<gene>
    <name evidence="2" type="ORF">FN960_09755</name>
</gene>
<dbReference type="AlphaFoldDB" id="A0A553ZYV9"/>
<feature type="transmembrane region" description="Helical" evidence="1">
    <location>
        <begin position="218"/>
        <end position="235"/>
    </location>
</feature>
<feature type="transmembrane region" description="Helical" evidence="1">
    <location>
        <begin position="57"/>
        <end position="77"/>
    </location>
</feature>
<keyword evidence="1" id="KW-0812">Transmembrane</keyword>
<dbReference type="OrthoDB" id="1911369at2"/>
<sequence length="251" mass="28527">MNEKKPTINYPNEVEMDKHINNIVDAGMPGKKSIIDHLLVMYSEVGLGHLFKDKTEILFLIFIGFSVMSFLSLSLTSNQAADHVYIFLFTISPCVYFILAVRSFVQKMYRDAQIEHTTKYSMTQLSAFRMFLFSIVSLGLNTIVIAFISIFITDISILRAFLIMSCSLLLFSVMFLFVFNRSSTSFIQSWGLASLWVVVNGLLYLIFPTGFQDLLTRIPLVAYILVSLIGMILLCKSIQSLFSYNIHKEVG</sequence>
<feature type="transmembrane region" description="Helical" evidence="1">
    <location>
        <begin position="126"/>
        <end position="152"/>
    </location>
</feature>
<name>A0A553ZYV9_9BACI</name>
<evidence type="ECO:0000313" key="2">
    <source>
        <dbReference type="EMBL" id="TSB46631.1"/>
    </source>
</evidence>
<protein>
    <submittedName>
        <fullName evidence="2">Uncharacterized protein</fullName>
    </submittedName>
</protein>
<dbReference type="EMBL" id="VLXZ01000005">
    <property type="protein sequence ID" value="TSB46631.1"/>
    <property type="molecule type" value="Genomic_DNA"/>
</dbReference>
<feature type="transmembrane region" description="Helical" evidence="1">
    <location>
        <begin position="83"/>
        <end position="105"/>
    </location>
</feature>
<keyword evidence="3" id="KW-1185">Reference proteome</keyword>
<organism evidence="2 3">
    <name type="scientific">Alkalicoccobacillus porphyridii</name>
    <dbReference type="NCBI Taxonomy" id="2597270"/>
    <lineage>
        <taxon>Bacteria</taxon>
        <taxon>Bacillati</taxon>
        <taxon>Bacillota</taxon>
        <taxon>Bacilli</taxon>
        <taxon>Bacillales</taxon>
        <taxon>Bacillaceae</taxon>
        <taxon>Alkalicoccobacillus</taxon>
    </lineage>
</organism>
<comment type="caution">
    <text evidence="2">The sequence shown here is derived from an EMBL/GenBank/DDBJ whole genome shotgun (WGS) entry which is preliminary data.</text>
</comment>
<evidence type="ECO:0000313" key="3">
    <source>
        <dbReference type="Proteomes" id="UP000318521"/>
    </source>
</evidence>
<proteinExistence type="predicted"/>